<dbReference type="KEGG" id="mcaa:R3L15_04230"/>
<name>A0AAU6P0L2_9FLAO</name>
<protein>
    <submittedName>
        <fullName evidence="1">Chaperone modulator CbpM</fullName>
    </submittedName>
</protein>
<gene>
    <name evidence="2" type="ORF">R3L15_04230</name>
    <name evidence="1" type="ORF">R3L16_03170</name>
</gene>
<dbReference type="Pfam" id="PF13591">
    <property type="entry name" value="MerR_2"/>
    <property type="match status" value="1"/>
</dbReference>
<accession>A0AAU6P0L2</accession>
<reference evidence="1 3" key="1">
    <citation type="submission" date="2023-10" db="EMBL/GenBank/DDBJ databases">
        <title>Culture-based analysis of two novel bacteria associated with mangrove crab gills.</title>
        <authorList>
            <person name="Yang X."/>
            <person name="Garuglieri E."/>
            <person name="Van Goethem M.W."/>
            <person name="Fusi M."/>
            <person name="Marasco R."/>
            <person name="Daffonchio D.G."/>
        </authorList>
    </citation>
    <scope>NUCLEOTIDE SEQUENCE [LARGE SCALE GENOMIC DNA]</scope>
    <source>
        <strain evidence="2">UG2-1</strain>
        <strain evidence="1">UG2-2</strain>
        <strain evidence="3">UG2_2</strain>
    </source>
</reference>
<dbReference type="AlphaFoldDB" id="A0AAU6P0L2"/>
<dbReference type="EMBL" id="CP136925">
    <property type="protein sequence ID" value="WXA14084.1"/>
    <property type="molecule type" value="Genomic_DNA"/>
</dbReference>
<proteinExistence type="predicted"/>
<dbReference type="RefSeq" id="WP_338733424.1">
    <property type="nucleotide sequence ID" value="NZ_CP136924.1"/>
</dbReference>
<dbReference type="Proteomes" id="UP001368318">
    <property type="component" value="Chromosome"/>
</dbReference>
<dbReference type="Gene3D" id="1.10.1660.10">
    <property type="match status" value="1"/>
</dbReference>
<dbReference type="EMBL" id="CP136924">
    <property type="protein sequence ID" value="WXA03494.1"/>
    <property type="molecule type" value="Genomic_DNA"/>
</dbReference>
<evidence type="ECO:0000313" key="2">
    <source>
        <dbReference type="EMBL" id="WXA14084.1"/>
    </source>
</evidence>
<evidence type="ECO:0000313" key="1">
    <source>
        <dbReference type="EMBL" id="WXA03494.1"/>
    </source>
</evidence>
<organism evidence="1 3">
    <name type="scientific">Mangrovimonas cancribranchiae</name>
    <dbReference type="NCBI Taxonomy" id="3080055"/>
    <lineage>
        <taxon>Bacteria</taxon>
        <taxon>Pseudomonadati</taxon>
        <taxon>Bacteroidota</taxon>
        <taxon>Flavobacteriia</taxon>
        <taxon>Flavobacteriales</taxon>
        <taxon>Flavobacteriaceae</taxon>
        <taxon>Mangrovimonas</taxon>
    </lineage>
</organism>
<sequence>MDKANLISVKKFCTLHQVPVTFIHELHDYELIEVISTNNNTYLKTTQLYHVEKMIRLHYDLEINFEGIDAIHHLLKQIESLQDEIQTLKNKLHRFED</sequence>
<evidence type="ECO:0000313" key="3">
    <source>
        <dbReference type="Proteomes" id="UP001368318"/>
    </source>
</evidence>
<keyword evidence="3" id="KW-1185">Reference proteome</keyword>